<dbReference type="GO" id="GO:0009966">
    <property type="term" value="P:regulation of signal transduction"/>
    <property type="evidence" value="ECO:0007669"/>
    <property type="project" value="InterPro"/>
</dbReference>
<dbReference type="Proteomes" id="UP000649617">
    <property type="component" value="Unassembled WGS sequence"/>
</dbReference>
<dbReference type="InterPro" id="IPR036282">
    <property type="entry name" value="Glutathione-S-Trfase_C_sf"/>
</dbReference>
<dbReference type="Pfam" id="PF04979">
    <property type="entry name" value="IPP-2"/>
    <property type="match status" value="1"/>
</dbReference>
<dbReference type="Gene3D" id="3.40.30.10">
    <property type="entry name" value="Glutaredoxin"/>
    <property type="match status" value="1"/>
</dbReference>
<feature type="compositionally biased region" description="Basic and acidic residues" evidence="1">
    <location>
        <begin position="308"/>
        <end position="323"/>
    </location>
</feature>
<proteinExistence type="predicted"/>
<dbReference type="InterPro" id="IPR050213">
    <property type="entry name" value="GST_superfamily"/>
</dbReference>
<evidence type="ECO:0000313" key="4">
    <source>
        <dbReference type="EMBL" id="CAE7194686.1"/>
    </source>
</evidence>
<feature type="domain" description="GST C-terminal" evidence="3">
    <location>
        <begin position="104"/>
        <end position="243"/>
    </location>
</feature>
<dbReference type="PANTHER" id="PTHR11571">
    <property type="entry name" value="GLUTATHIONE S-TRANSFERASE"/>
    <property type="match status" value="1"/>
</dbReference>
<gene>
    <name evidence="4" type="primary">GST1</name>
    <name evidence="4" type="ORF">SPIL2461_LOCUS1610</name>
</gene>
<keyword evidence="5" id="KW-1185">Reference proteome</keyword>
<dbReference type="InterPro" id="IPR040079">
    <property type="entry name" value="Glutathione_S-Trfase"/>
</dbReference>
<dbReference type="GO" id="GO:0006749">
    <property type="term" value="P:glutathione metabolic process"/>
    <property type="evidence" value="ECO:0007669"/>
    <property type="project" value="TreeGrafter"/>
</dbReference>
<sequence length="374" mass="41066">MGSSLSCFEGFGPPAKPKGKLVFKYFDMAGRGEVIRLALTLGQYSFQDLRLKGDEWEAKEKKAAPYHQLPVLLIDGKPLAQTKAILRYLGKVTAFNGRYLYPSDPLVAAKVDEIMDAFDDLWILLAPTYRIANQQQKEAARQRLFAPGGEAAAMLEIFECTLAGSTNGYVVPQAGLSVADLMYFSFLCVVRSGFMEGLGPELLKSYPSIMKHKELIAAIPEVLRTCVGFAELSLAALEMEATYPEALDEYQTKELSAERALFLSSAMGDQKPQEKEEGDEAERPKAILNSRKRPRASASHVSWDEANLAEHDKERGTRQKIEEPPTPFVRSPASISEDEAEAVPPAPEAESNPLSRDAEAFEEAEAPLRGAGSS</sequence>
<dbReference type="SFLD" id="SFLDS00019">
    <property type="entry name" value="Glutathione_Transferase_(cytos"/>
    <property type="match status" value="1"/>
</dbReference>
<feature type="domain" description="GST N-terminal" evidence="2">
    <location>
        <begin position="19"/>
        <end position="97"/>
    </location>
</feature>
<dbReference type="InterPro" id="IPR004046">
    <property type="entry name" value="GST_C"/>
</dbReference>
<dbReference type="InterPro" id="IPR004045">
    <property type="entry name" value="Glutathione_S-Trfase_N"/>
</dbReference>
<dbReference type="InterPro" id="IPR007062">
    <property type="entry name" value="PPI-2"/>
</dbReference>
<dbReference type="EMBL" id="CAJNIZ010001581">
    <property type="protein sequence ID" value="CAE7194686.1"/>
    <property type="molecule type" value="Genomic_DNA"/>
</dbReference>
<organism evidence="4 5">
    <name type="scientific">Symbiodinium pilosum</name>
    <name type="common">Dinoflagellate</name>
    <dbReference type="NCBI Taxonomy" id="2952"/>
    <lineage>
        <taxon>Eukaryota</taxon>
        <taxon>Sar</taxon>
        <taxon>Alveolata</taxon>
        <taxon>Dinophyceae</taxon>
        <taxon>Suessiales</taxon>
        <taxon>Symbiodiniaceae</taxon>
        <taxon>Symbiodinium</taxon>
    </lineage>
</organism>
<dbReference type="AlphaFoldDB" id="A0A812J8Z4"/>
<reference evidence="4" key="1">
    <citation type="submission" date="2021-02" db="EMBL/GenBank/DDBJ databases">
        <authorList>
            <person name="Dougan E. K."/>
            <person name="Rhodes N."/>
            <person name="Thang M."/>
            <person name="Chan C."/>
        </authorList>
    </citation>
    <scope>NUCLEOTIDE SEQUENCE</scope>
</reference>
<dbReference type="SUPFAM" id="SSF47616">
    <property type="entry name" value="GST C-terminal domain-like"/>
    <property type="match status" value="1"/>
</dbReference>
<evidence type="ECO:0000259" key="3">
    <source>
        <dbReference type="PROSITE" id="PS50405"/>
    </source>
</evidence>
<dbReference type="CDD" id="cd03192">
    <property type="entry name" value="GST_C_Sigma_like"/>
    <property type="match status" value="1"/>
</dbReference>
<feature type="compositionally biased region" description="Basic and acidic residues" evidence="1">
    <location>
        <begin position="271"/>
        <end position="285"/>
    </location>
</feature>
<dbReference type="SUPFAM" id="SSF52833">
    <property type="entry name" value="Thioredoxin-like"/>
    <property type="match status" value="1"/>
</dbReference>
<comment type="caution">
    <text evidence="4">The sequence shown here is derived from an EMBL/GenBank/DDBJ whole genome shotgun (WGS) entry which is preliminary data.</text>
</comment>
<dbReference type="PROSITE" id="PS50404">
    <property type="entry name" value="GST_NTER"/>
    <property type="match status" value="1"/>
</dbReference>
<dbReference type="Gene3D" id="1.20.1050.10">
    <property type="match status" value="1"/>
</dbReference>
<evidence type="ECO:0000256" key="1">
    <source>
        <dbReference type="SAM" id="MobiDB-lite"/>
    </source>
</evidence>
<dbReference type="PROSITE" id="PS50405">
    <property type="entry name" value="GST_CTER"/>
    <property type="match status" value="1"/>
</dbReference>
<dbReference type="Pfam" id="PF14497">
    <property type="entry name" value="GST_C_3"/>
    <property type="match status" value="1"/>
</dbReference>
<dbReference type="InterPro" id="IPR036249">
    <property type="entry name" value="Thioredoxin-like_sf"/>
</dbReference>
<feature type="region of interest" description="Disordered" evidence="1">
    <location>
        <begin position="264"/>
        <end position="374"/>
    </location>
</feature>
<evidence type="ECO:0000259" key="2">
    <source>
        <dbReference type="PROSITE" id="PS50404"/>
    </source>
</evidence>
<dbReference type="OrthoDB" id="551302at2759"/>
<protein>
    <submittedName>
        <fullName evidence="4">GST1 protein</fullName>
    </submittedName>
</protein>
<name>A0A812J8Z4_SYMPI</name>
<dbReference type="InterPro" id="IPR010987">
    <property type="entry name" value="Glutathione-S-Trfase_C-like"/>
</dbReference>
<dbReference type="GO" id="GO:0004864">
    <property type="term" value="F:protein phosphatase inhibitor activity"/>
    <property type="evidence" value="ECO:0007669"/>
    <property type="project" value="InterPro"/>
</dbReference>
<evidence type="ECO:0000313" key="5">
    <source>
        <dbReference type="Proteomes" id="UP000649617"/>
    </source>
</evidence>
<dbReference type="PANTHER" id="PTHR11571:SF252">
    <property type="entry name" value="GLUTATHIONE S-TRANSFERASE"/>
    <property type="match status" value="1"/>
</dbReference>
<accession>A0A812J8Z4</accession>
<dbReference type="Pfam" id="PF02798">
    <property type="entry name" value="GST_N"/>
    <property type="match status" value="1"/>
</dbReference>
<dbReference type="CDD" id="cd03039">
    <property type="entry name" value="GST_N_Sigma_like"/>
    <property type="match status" value="1"/>
</dbReference>
<dbReference type="GO" id="GO:0004364">
    <property type="term" value="F:glutathione transferase activity"/>
    <property type="evidence" value="ECO:0007669"/>
    <property type="project" value="TreeGrafter"/>
</dbReference>